<dbReference type="SUPFAM" id="SSF63446">
    <property type="entry name" value="Type I dockerin domain"/>
    <property type="match status" value="1"/>
</dbReference>
<organism evidence="2 3">
    <name type="scientific">Roseiconus lacunae</name>
    <dbReference type="NCBI Taxonomy" id="2605694"/>
    <lineage>
        <taxon>Bacteria</taxon>
        <taxon>Pseudomonadati</taxon>
        <taxon>Planctomycetota</taxon>
        <taxon>Planctomycetia</taxon>
        <taxon>Pirellulales</taxon>
        <taxon>Pirellulaceae</taxon>
        <taxon>Roseiconus</taxon>
    </lineage>
</organism>
<name>A0ABT7PNN2_9BACT</name>
<dbReference type="Pfam" id="PF00404">
    <property type="entry name" value="Dockerin_1"/>
    <property type="match status" value="1"/>
</dbReference>
<dbReference type="Gene3D" id="1.10.1330.10">
    <property type="entry name" value="Dockerin domain"/>
    <property type="match status" value="1"/>
</dbReference>
<dbReference type="InterPro" id="IPR001343">
    <property type="entry name" value="Hemolysn_Ca-bd"/>
</dbReference>
<evidence type="ECO:0000313" key="3">
    <source>
        <dbReference type="Proteomes" id="UP001239462"/>
    </source>
</evidence>
<dbReference type="SUPFAM" id="SSF51120">
    <property type="entry name" value="beta-Roll"/>
    <property type="match status" value="1"/>
</dbReference>
<gene>
    <name evidence="2" type="ORF">QTN89_21770</name>
</gene>
<proteinExistence type="predicted"/>
<protein>
    <submittedName>
        <fullName evidence="2">Dockerin type I domain-containing protein</fullName>
    </submittedName>
</protein>
<dbReference type="Gene3D" id="2.150.10.10">
    <property type="entry name" value="Serralysin-like metalloprotease, C-terminal"/>
    <property type="match status" value="1"/>
</dbReference>
<feature type="compositionally biased region" description="Basic residues" evidence="1">
    <location>
        <begin position="1"/>
        <end position="11"/>
    </location>
</feature>
<evidence type="ECO:0000313" key="2">
    <source>
        <dbReference type="EMBL" id="MDM4018092.1"/>
    </source>
</evidence>
<dbReference type="InterPro" id="IPR002105">
    <property type="entry name" value="Dockerin_1_rpt"/>
</dbReference>
<dbReference type="Gene3D" id="2.160.20.160">
    <property type="match status" value="4"/>
</dbReference>
<keyword evidence="3" id="KW-1185">Reference proteome</keyword>
<evidence type="ECO:0000256" key="1">
    <source>
        <dbReference type="SAM" id="MobiDB-lite"/>
    </source>
</evidence>
<dbReference type="InterPro" id="IPR011049">
    <property type="entry name" value="Serralysin-like_metalloprot_C"/>
</dbReference>
<feature type="region of interest" description="Disordered" evidence="1">
    <location>
        <begin position="1"/>
        <end position="27"/>
    </location>
</feature>
<accession>A0ABT7PNN2</accession>
<dbReference type="Pfam" id="PF00353">
    <property type="entry name" value="HemolysinCabind"/>
    <property type="match status" value="2"/>
</dbReference>
<comment type="caution">
    <text evidence="2">The sequence shown here is derived from an EMBL/GenBank/DDBJ whole genome shotgun (WGS) entry which is preliminary data.</text>
</comment>
<dbReference type="Proteomes" id="UP001239462">
    <property type="component" value="Unassembled WGS sequence"/>
</dbReference>
<dbReference type="EMBL" id="JASZZN010000018">
    <property type="protein sequence ID" value="MDM4018092.1"/>
    <property type="molecule type" value="Genomic_DNA"/>
</dbReference>
<reference evidence="2 3" key="1">
    <citation type="submission" date="2023-06" db="EMBL/GenBank/DDBJ databases">
        <title>Roseiconus lacunae JC819 isolated from Gulf of Mannar region, Tamil Nadu.</title>
        <authorList>
            <person name="Pk S."/>
            <person name="Ch S."/>
            <person name="Ch V.R."/>
        </authorList>
    </citation>
    <scope>NUCLEOTIDE SEQUENCE [LARGE SCALE GENOMIC DNA]</scope>
    <source>
        <strain evidence="2 3">JC819</strain>
    </source>
</reference>
<dbReference type="InterPro" id="IPR036439">
    <property type="entry name" value="Dockerin_dom_sf"/>
</dbReference>
<dbReference type="RefSeq" id="WP_289165730.1">
    <property type="nucleotide sequence ID" value="NZ_JASZZN010000018.1"/>
</dbReference>
<sequence length="1974" mass="202768">MPQFSRRPHSSRLHDRRSSNAKPRLKRRRRRLFAESLERRELLAGDAFVFNIPDDPSLQPDEINRTRISVVEGALLVYDLNQDAVLAVEPLSEIGSIEINGGSDSNELVVDFIGGDFMVPITYEGGDQNPGPGDSLNLQNGSVETIAMGFVDEHRGTIDLESDPQGLNQAISYSGLEPILVGMASQSISFTFLGGDESISLSDDVTPGDGVNRIDSSLGEVVSFVSPSDLITVNGGSGVDQIQISELDSATATTELIVNGDEADDNIFVDHLSATLSATINGGEGADTITVTSPAGTLDTILGSLVVNGGAQPVGVISSETVTAKGNDVSAVLDAGDALMIDDSGTVGLQTYEVTGTSVSRLGSPTITYGTIEQLTLRTGSGNDLIDVQSTAAIETVVETNNGDDQLDLTTTAAGSLLRVDLGAGSDAAIISSTGDASVTVLQTGQDDDDISIQATGPGSGLSIDTGTESDLVNLLSVGSDSVNQIMTGEGIDIVNVRTTATDSFTDVFTGDSADTINVSSDANGNRLVPSGTLAGTLDGLLGELCVFAGGNSGIPENSASVTVKGAAVTATVPVGDVLNISDQGTVVDHVYTLTNTAYTRQGQPEVVYDGAETLNLVTGAGNDQVTVQSTAVGTTRVETSAGEDTLSIETTGDGGILTVDTGTEDDTITMTDSGLASVTELITGAGEDDIIISGTGVQSGVRVSTGSESDVVTVQAIGVQSVLHVRTDDGDDIANLQTTAVDSFVEIYGGNGNDTFNVSSAADGDRVSPVGNLNGSLDGITGQVCLFGDSESVPPEIVDSLMVKTETVSVTAPRGDQVNFSDRATLVDHQYNFTSTELARSGGPEIDLATMESFGLETGSGNDLLNVNLFPPSSAVSFDTGAGDDTVVIPDTGNQSLMTVETGSGEDTVTVTTTGDGSLLRVATGDGDDDVEIAGTGLSSGLAIDGGSDIDVVTLQAVGESSVNSIQAGAGDDVVNVQSTAALSVTEILGGADDDSIVVSSDANGDRLTPRGTPSGDLDGLLGQLCLDGQSNDPTLTLSETVTAKAMDVTVSIAVGDSVYVSDASAGSGQTYTINDGSFERSGGVLFELLDTELLDISTSMFADTVTINDTADATFTRLDSVDGDDAVDVITSGSGSIVTVETGSGSDLLTVLSTGDDGIVKLSSGQDDDDVEIVASGQTSGIGVDAGSGIDLIDVRDTGTASFLEVRLGSGDDIANVQGTGADSRSDFFGDDDDDTFNLTDNADGTRLNPRGTQTGTLDGLRGQICVFGVADTAADSVTVDVQAHRTDADVANVSETVELGDELNVIDNSSLSDQIYDITAAEIQRTGINAVTITYGDVESVKLESGSGNDTVNVASTAEEVYTQVLTHDGNDTVTITTTGQDSIVDVITGTDEDQVSITTTGTSSITGVTTDGGSDTFETGAIGNESGLMVHTGDEDDAVSLLASPTSPTGPNESLINIQAGLGADAFEVNEVYLNTVVDLQGGADNDNFRLIADGADSTGYLRRLNDDPNNTPTLDSAAATRQLFIDGGANEATTRPINEGAGTIGANMNPIELSEPAIEVGDRIVVDASSATVDLDLRYVITGPAEGVFATTVPGSPRATVGNEVFETASIESVDILTGSADDLMTISSDIPFDIGTSLQRIGWSAGAGTDKIEVQGTVADDQITIGNLGDAVDEPMEISGVEFIRIAGEQGDDQLVNRTAVMSVIDGLAGNDIMFGGSGQDLLTGGSGVDLLYARDGNDILFSDQDLGSNTPDISDGEILDGGSENVIPLGDICIQHGADQIRTCEVVGDGGGEKDVLTWLRAIFIDPDVISFDPLHPALTPFLPAFPNPVPLLAVTEPSKLPLGALASEDFPTTPEDLSVAMDVNRDGAISPLDALSVINTLAIMQAGEAEPVEYRSAADVNGNGIVEPRDALMLINYLAVAKSQSEGSATASTNSDSDSWAWLDSVDHIFGEDDDESWLNGDGVLF</sequence>